<sequence length="73" mass="8200">MLVPTNIVYAVAKIPHGTVTRAITGVCSFYCKGCVYLCGVLKLLLSARRFRRLRERSSYLPATLKQSRTPQIL</sequence>
<feature type="transmembrane region" description="Helical" evidence="1">
    <location>
        <begin position="22"/>
        <end position="45"/>
    </location>
</feature>
<name>A0A1A0HBL0_9ASCO</name>
<keyword evidence="3" id="KW-1185">Reference proteome</keyword>
<evidence type="ECO:0000313" key="2">
    <source>
        <dbReference type="EMBL" id="OBA21273.1"/>
    </source>
</evidence>
<accession>A0A1A0HBL0</accession>
<evidence type="ECO:0000313" key="3">
    <source>
        <dbReference type="Proteomes" id="UP000092555"/>
    </source>
</evidence>
<dbReference type="AlphaFoldDB" id="A0A1A0HBL0"/>
<evidence type="ECO:0000256" key="1">
    <source>
        <dbReference type="SAM" id="Phobius"/>
    </source>
</evidence>
<comment type="caution">
    <text evidence="2">The sequence shown here is derived from an EMBL/GenBank/DDBJ whole genome shotgun (WGS) entry which is preliminary data.</text>
</comment>
<keyword evidence="1" id="KW-1133">Transmembrane helix</keyword>
<dbReference type="GeneID" id="30027722"/>
<gene>
    <name evidence="2" type="ORF">METBIDRAFT_179466</name>
</gene>
<keyword evidence="1" id="KW-0472">Membrane</keyword>
<dbReference type="EMBL" id="LXTC01000003">
    <property type="protein sequence ID" value="OBA21273.1"/>
    <property type="molecule type" value="Genomic_DNA"/>
</dbReference>
<protein>
    <submittedName>
        <fullName evidence="2">Uncharacterized protein</fullName>
    </submittedName>
</protein>
<dbReference type="Proteomes" id="UP000092555">
    <property type="component" value="Unassembled WGS sequence"/>
</dbReference>
<proteinExistence type="predicted"/>
<keyword evidence="1" id="KW-0812">Transmembrane</keyword>
<reference evidence="2 3" key="1">
    <citation type="submission" date="2016-05" db="EMBL/GenBank/DDBJ databases">
        <title>Comparative genomics of biotechnologically important yeasts.</title>
        <authorList>
            <consortium name="DOE Joint Genome Institute"/>
            <person name="Riley R."/>
            <person name="Haridas S."/>
            <person name="Wolfe K.H."/>
            <person name="Lopes M.R."/>
            <person name="Hittinger C.T."/>
            <person name="Goker M."/>
            <person name="Salamov A."/>
            <person name="Wisecaver J."/>
            <person name="Long T.M."/>
            <person name="Aerts A.L."/>
            <person name="Barry K."/>
            <person name="Choi C."/>
            <person name="Clum A."/>
            <person name="Coughlan A.Y."/>
            <person name="Deshpande S."/>
            <person name="Douglass A.P."/>
            <person name="Hanson S.J."/>
            <person name="Klenk H.-P."/>
            <person name="LaButti K."/>
            <person name="Lapidus A."/>
            <person name="Lindquist E."/>
            <person name="Lipzen A."/>
            <person name="Meier-kolthoff J.P."/>
            <person name="Ohm R.A."/>
            <person name="Otillar R.P."/>
            <person name="Pangilinan J."/>
            <person name="Peng Y."/>
            <person name="Rokas A."/>
            <person name="Rosa C.A."/>
            <person name="Scheuner C."/>
            <person name="Sibirny A.A."/>
            <person name="Slot J.C."/>
            <person name="Stielow J.B."/>
            <person name="Sun H."/>
            <person name="Kurtzman C.P."/>
            <person name="Blackwell M."/>
            <person name="Grigoriev I.V."/>
            <person name="Jeffries T.W."/>
        </authorList>
    </citation>
    <scope>NUCLEOTIDE SEQUENCE [LARGE SCALE GENOMIC DNA]</scope>
    <source>
        <strain evidence="2 3">NRRL YB-4993</strain>
    </source>
</reference>
<dbReference type="RefSeq" id="XP_018711783.1">
    <property type="nucleotide sequence ID" value="XM_018854746.1"/>
</dbReference>
<organism evidence="2 3">
    <name type="scientific">Metschnikowia bicuspidata var. bicuspidata NRRL YB-4993</name>
    <dbReference type="NCBI Taxonomy" id="869754"/>
    <lineage>
        <taxon>Eukaryota</taxon>
        <taxon>Fungi</taxon>
        <taxon>Dikarya</taxon>
        <taxon>Ascomycota</taxon>
        <taxon>Saccharomycotina</taxon>
        <taxon>Pichiomycetes</taxon>
        <taxon>Metschnikowiaceae</taxon>
        <taxon>Metschnikowia</taxon>
    </lineage>
</organism>